<reference evidence="2" key="1">
    <citation type="submission" date="2023-07" db="EMBL/GenBank/DDBJ databases">
        <title>Comparative genomics of wheat-associated soil bacteria to identify genetic determinants of phenazine resistance.</title>
        <authorList>
            <person name="Mouncey N."/>
        </authorList>
    </citation>
    <scope>NUCLEOTIDE SEQUENCE</scope>
    <source>
        <strain evidence="2">V4I22</strain>
    </source>
</reference>
<name>A0AAW8FXG7_9ACTN</name>
<accession>A0AAW8FXG7</accession>
<proteinExistence type="predicted"/>
<gene>
    <name evidence="2" type="ORF">QFZ22_009789</name>
</gene>
<protein>
    <submittedName>
        <fullName evidence="2">Uncharacterized protein</fullName>
    </submittedName>
</protein>
<comment type="caution">
    <text evidence="2">The sequence shown here is derived from an EMBL/GenBank/DDBJ whole genome shotgun (WGS) entry which is preliminary data.</text>
</comment>
<feature type="region of interest" description="Disordered" evidence="1">
    <location>
        <begin position="1"/>
        <end position="29"/>
    </location>
</feature>
<feature type="compositionally biased region" description="Basic and acidic residues" evidence="1">
    <location>
        <begin position="1"/>
        <end position="13"/>
    </location>
</feature>
<sequence>MRPERRAGAHEEPEPNGNTGPRRSSGLTPAVTFVPTHRSRFLVAGQATAVGERRVDDAGRFLHLEQPERISREALARLAE</sequence>
<evidence type="ECO:0000313" key="2">
    <source>
        <dbReference type="EMBL" id="MDQ0913717.1"/>
    </source>
</evidence>
<evidence type="ECO:0000313" key="3">
    <source>
        <dbReference type="Proteomes" id="UP001234216"/>
    </source>
</evidence>
<dbReference type="EMBL" id="JAUSZV010000006">
    <property type="protein sequence ID" value="MDQ0913717.1"/>
    <property type="molecule type" value="Genomic_DNA"/>
</dbReference>
<evidence type="ECO:0000256" key="1">
    <source>
        <dbReference type="SAM" id="MobiDB-lite"/>
    </source>
</evidence>
<feature type="compositionally biased region" description="Polar residues" evidence="1">
    <location>
        <begin position="16"/>
        <end position="27"/>
    </location>
</feature>
<organism evidence="2 3">
    <name type="scientific">Streptomyces canus</name>
    <dbReference type="NCBI Taxonomy" id="58343"/>
    <lineage>
        <taxon>Bacteria</taxon>
        <taxon>Bacillati</taxon>
        <taxon>Actinomycetota</taxon>
        <taxon>Actinomycetes</taxon>
        <taxon>Kitasatosporales</taxon>
        <taxon>Streptomycetaceae</taxon>
        <taxon>Streptomyces</taxon>
        <taxon>Streptomyces aurantiacus group</taxon>
    </lineage>
</organism>
<dbReference type="Proteomes" id="UP001234216">
    <property type="component" value="Unassembled WGS sequence"/>
</dbReference>
<dbReference type="AlphaFoldDB" id="A0AAW8FXG7"/>